<keyword evidence="2" id="KW-1185">Reference proteome</keyword>
<organism evidence="1 2">
    <name type="scientific">Colletotrichum tanaceti</name>
    <dbReference type="NCBI Taxonomy" id="1306861"/>
    <lineage>
        <taxon>Eukaryota</taxon>
        <taxon>Fungi</taxon>
        <taxon>Dikarya</taxon>
        <taxon>Ascomycota</taxon>
        <taxon>Pezizomycotina</taxon>
        <taxon>Sordariomycetes</taxon>
        <taxon>Hypocreomycetidae</taxon>
        <taxon>Glomerellales</taxon>
        <taxon>Glomerellaceae</taxon>
        <taxon>Colletotrichum</taxon>
        <taxon>Colletotrichum destructivum species complex</taxon>
    </lineage>
</organism>
<dbReference type="AlphaFoldDB" id="A0A4U6XJB2"/>
<dbReference type="Proteomes" id="UP000310108">
    <property type="component" value="Unassembled WGS sequence"/>
</dbReference>
<evidence type="ECO:0008006" key="3">
    <source>
        <dbReference type="Google" id="ProtNLM"/>
    </source>
</evidence>
<comment type="caution">
    <text evidence="1">The sequence shown here is derived from an EMBL/GenBank/DDBJ whole genome shotgun (WGS) entry which is preliminary data.</text>
</comment>
<reference evidence="1 2" key="1">
    <citation type="journal article" date="2019" name="PLoS ONE">
        <title>Comparative genome analysis indicates high evolutionary potential of pathogenicity genes in Colletotrichum tanaceti.</title>
        <authorList>
            <person name="Lelwala R.V."/>
            <person name="Korhonen P.K."/>
            <person name="Young N.D."/>
            <person name="Scott J.B."/>
            <person name="Ades P.A."/>
            <person name="Gasser R.B."/>
            <person name="Taylor P.W.J."/>
        </authorList>
    </citation>
    <scope>NUCLEOTIDE SEQUENCE [LARGE SCALE GENOMIC DNA]</scope>
    <source>
        <strain evidence="1">BRIP57314</strain>
    </source>
</reference>
<dbReference type="Pfam" id="PF12006">
    <property type="entry name" value="DUF3500"/>
    <property type="match status" value="1"/>
</dbReference>
<sequence>MSEGQQPHGGEYRQHLPDISTPRFTAMRSQNAHEYAKAFKEGGNPPWLHALYLHWRNLFKEPYTGITTDGTVKRDLFQLADEGIPIQDMVDAADALLSQLDDGQKSVLSYHVDSPEWRSWSNPEFLLSDKGLRLDEVGPAVRDGILRVLETTLSPEGYAKARAAMRINGFLGELVDAPSVCNEYSYNFVLFGGPSTTRPWGFSFYGHHLCLNVFLYRGQMVASPCFTGAEPNLIDEGPHAGTRILEPEERLGLRLMQSLPADLRHRAQTYALLRDPAMPRGRWNHDDQRHLCGAYRDNRVVPYEGVVVADMGPEQQRLVVAVLEQYLAYLPRRAREARLEHARSFFRETYFSWIGGFGDGDAFYYRIQSPVVLVEFDHHSGVFLTNAEPAKFHIHTLLRTPNAGDYGMALRPLIPGVEQDFVWEG</sequence>
<dbReference type="EMBL" id="PJEX01000080">
    <property type="protein sequence ID" value="TKW55995.1"/>
    <property type="molecule type" value="Genomic_DNA"/>
</dbReference>
<protein>
    <recommendedName>
        <fullName evidence="3">DUF3500 domain-containing protein</fullName>
    </recommendedName>
</protein>
<name>A0A4U6XJB2_9PEZI</name>
<dbReference type="InterPro" id="IPR021889">
    <property type="entry name" value="DUF3500"/>
</dbReference>
<evidence type="ECO:0000313" key="2">
    <source>
        <dbReference type="Proteomes" id="UP000310108"/>
    </source>
</evidence>
<dbReference type="PANTHER" id="PTHR37489">
    <property type="entry name" value="DUF3500 DOMAIN-CONTAINING PROTEIN"/>
    <property type="match status" value="1"/>
</dbReference>
<gene>
    <name evidence="1" type="ORF">CTA1_11362</name>
</gene>
<dbReference type="STRING" id="1306861.A0A4U6XJB2"/>
<dbReference type="OrthoDB" id="4539697at2759"/>
<accession>A0A4U6XJB2</accession>
<dbReference type="PANTHER" id="PTHR37489:SF1">
    <property type="entry name" value="DUF3500 DOMAIN-CONTAINING PROTEIN"/>
    <property type="match status" value="1"/>
</dbReference>
<evidence type="ECO:0000313" key="1">
    <source>
        <dbReference type="EMBL" id="TKW55995.1"/>
    </source>
</evidence>
<proteinExistence type="predicted"/>